<gene>
    <name evidence="1" type="ORF">ACFSX9_03275</name>
</gene>
<organism evidence="1 2">
    <name type="scientific">Flavobacterium ardleyense</name>
    <dbReference type="NCBI Taxonomy" id="2038737"/>
    <lineage>
        <taxon>Bacteria</taxon>
        <taxon>Pseudomonadati</taxon>
        <taxon>Bacteroidota</taxon>
        <taxon>Flavobacteriia</taxon>
        <taxon>Flavobacteriales</taxon>
        <taxon>Flavobacteriaceae</taxon>
        <taxon>Flavobacterium</taxon>
    </lineage>
</organism>
<accession>A0ABW5Z4Q1</accession>
<evidence type="ECO:0000313" key="2">
    <source>
        <dbReference type="Proteomes" id="UP001597549"/>
    </source>
</evidence>
<evidence type="ECO:0000313" key="1">
    <source>
        <dbReference type="EMBL" id="MFD2907749.1"/>
    </source>
</evidence>
<dbReference type="RefSeq" id="WP_379804344.1">
    <property type="nucleotide sequence ID" value="NZ_JBHUOL010000006.1"/>
</dbReference>
<dbReference type="EMBL" id="JBHUOL010000006">
    <property type="protein sequence ID" value="MFD2907749.1"/>
    <property type="molecule type" value="Genomic_DNA"/>
</dbReference>
<sequence length="105" mass="11944">MNNHHYDTVTEAMAGLKERGYLTDFELLVEKECLACHKTSSYLSPEEFEIDEIHRFEGDSDPGDEMIVYGISSTIHGMKGIVVNAYGLYSDPNTYKIVSRLKKHI</sequence>
<reference evidence="2" key="1">
    <citation type="journal article" date="2019" name="Int. J. Syst. Evol. Microbiol.">
        <title>The Global Catalogue of Microorganisms (GCM) 10K type strain sequencing project: providing services to taxonomists for standard genome sequencing and annotation.</title>
        <authorList>
            <consortium name="The Broad Institute Genomics Platform"/>
            <consortium name="The Broad Institute Genome Sequencing Center for Infectious Disease"/>
            <person name="Wu L."/>
            <person name="Ma J."/>
        </authorList>
    </citation>
    <scope>NUCLEOTIDE SEQUENCE [LARGE SCALE GENOMIC DNA]</scope>
    <source>
        <strain evidence="2">KCTC 52644</strain>
    </source>
</reference>
<protein>
    <submittedName>
        <fullName evidence="1">Phosphoribosylpyrophosphate synthetase</fullName>
    </submittedName>
</protein>
<dbReference type="Proteomes" id="UP001597549">
    <property type="component" value="Unassembled WGS sequence"/>
</dbReference>
<keyword evidence="2" id="KW-1185">Reference proteome</keyword>
<name>A0ABW5Z4Q1_9FLAO</name>
<comment type="caution">
    <text evidence="1">The sequence shown here is derived from an EMBL/GenBank/DDBJ whole genome shotgun (WGS) entry which is preliminary data.</text>
</comment>
<proteinExistence type="predicted"/>